<evidence type="ECO:0000256" key="4">
    <source>
        <dbReference type="SAM" id="MobiDB-lite"/>
    </source>
</evidence>
<dbReference type="InterPro" id="IPR038322">
    <property type="entry name" value="Pex19_C_sf"/>
</dbReference>
<evidence type="ECO:0000313" key="6">
    <source>
        <dbReference type="Proteomes" id="UP000614601"/>
    </source>
</evidence>
<proteinExistence type="inferred from homology"/>
<dbReference type="AlphaFoldDB" id="A0A811JRC1"/>
<dbReference type="Proteomes" id="UP000783686">
    <property type="component" value="Unassembled WGS sequence"/>
</dbReference>
<keyword evidence="3" id="KW-0175">Coiled coil</keyword>
<keyword evidence="6" id="KW-1185">Reference proteome</keyword>
<evidence type="ECO:0000256" key="1">
    <source>
        <dbReference type="ARBA" id="ARBA00006326"/>
    </source>
</evidence>
<feature type="coiled-coil region" evidence="3">
    <location>
        <begin position="136"/>
        <end position="170"/>
    </location>
</feature>
<evidence type="ECO:0000256" key="2">
    <source>
        <dbReference type="ARBA" id="ARBA00029688"/>
    </source>
</evidence>
<accession>A0A811JRC1</accession>
<dbReference type="Proteomes" id="UP000614601">
    <property type="component" value="Unassembled WGS sequence"/>
</dbReference>
<protein>
    <recommendedName>
        <fullName evidence="2">Peroxin-19</fullName>
    </recommendedName>
</protein>
<dbReference type="GO" id="GO:0005777">
    <property type="term" value="C:peroxisome"/>
    <property type="evidence" value="ECO:0007669"/>
    <property type="project" value="InterPro"/>
</dbReference>
<reference evidence="5" key="1">
    <citation type="submission" date="2020-09" db="EMBL/GenBank/DDBJ databases">
        <authorList>
            <person name="Kikuchi T."/>
        </authorList>
    </citation>
    <scope>NUCLEOTIDE SEQUENCE</scope>
    <source>
        <strain evidence="5">SH1</strain>
    </source>
</reference>
<name>A0A811JRC1_9BILA</name>
<dbReference type="OrthoDB" id="48130at2759"/>
<comment type="caution">
    <text evidence="5">The sequence shown here is derived from an EMBL/GenBank/DDBJ whole genome shotgun (WGS) entry which is preliminary data.</text>
</comment>
<dbReference type="EMBL" id="CAJFDH010000001">
    <property type="protein sequence ID" value="CAD5205840.1"/>
    <property type="molecule type" value="Genomic_DNA"/>
</dbReference>
<dbReference type="EMBL" id="CAJFCW020000001">
    <property type="protein sequence ID" value="CAG9079487.1"/>
    <property type="molecule type" value="Genomic_DNA"/>
</dbReference>
<comment type="similarity">
    <text evidence="1">Belongs to the peroxin-19 family.</text>
</comment>
<dbReference type="InterPro" id="IPR006708">
    <property type="entry name" value="Pex19"/>
</dbReference>
<evidence type="ECO:0000313" key="5">
    <source>
        <dbReference type="EMBL" id="CAD5205840.1"/>
    </source>
</evidence>
<evidence type="ECO:0000256" key="3">
    <source>
        <dbReference type="SAM" id="Coils"/>
    </source>
</evidence>
<gene>
    <name evidence="5" type="ORF">BOKJ2_LOCUS524</name>
</gene>
<sequence>MSEEDKESVDQLGGLLDEALGGFGKAKPAPTRSTDDDLDDFLAPMDAEATKKAAETFEKMLKDMEETAKNAKKEEESEVSLPAGGSQFLCELLGINKLLDEDGADPEIRQLTEVLLQGCFTKEVIHPLLIQFHKAITEYLNDNDLEDEQKQNLEAQKEVFEKLIQSYETQSDPATKEETDQQNSLWAQLRDLGEVPPALLEKFEANLPNPGLLPNMGGFPGGGDVNPNQCNIM</sequence>
<feature type="coiled-coil region" evidence="3">
    <location>
        <begin position="47"/>
        <end position="77"/>
    </location>
</feature>
<dbReference type="Pfam" id="PF04614">
    <property type="entry name" value="Pex19"/>
    <property type="match status" value="1"/>
</dbReference>
<organism evidence="5 6">
    <name type="scientific">Bursaphelenchus okinawaensis</name>
    <dbReference type="NCBI Taxonomy" id="465554"/>
    <lineage>
        <taxon>Eukaryota</taxon>
        <taxon>Metazoa</taxon>
        <taxon>Ecdysozoa</taxon>
        <taxon>Nematoda</taxon>
        <taxon>Chromadorea</taxon>
        <taxon>Rhabditida</taxon>
        <taxon>Tylenchina</taxon>
        <taxon>Tylenchomorpha</taxon>
        <taxon>Aphelenchoidea</taxon>
        <taxon>Aphelenchoididae</taxon>
        <taxon>Bursaphelenchus</taxon>
    </lineage>
</organism>
<feature type="region of interest" description="Disordered" evidence="4">
    <location>
        <begin position="19"/>
        <end position="40"/>
    </location>
</feature>
<dbReference type="Gene3D" id="1.20.120.900">
    <property type="entry name" value="Pex19, mPTS binding domain"/>
    <property type="match status" value="1"/>
</dbReference>